<proteinExistence type="predicted"/>
<organism evidence="1 2">
    <name type="scientific">Actinocorallia herbida</name>
    <dbReference type="NCBI Taxonomy" id="58109"/>
    <lineage>
        <taxon>Bacteria</taxon>
        <taxon>Bacillati</taxon>
        <taxon>Actinomycetota</taxon>
        <taxon>Actinomycetes</taxon>
        <taxon>Streptosporangiales</taxon>
        <taxon>Thermomonosporaceae</taxon>
        <taxon>Actinocorallia</taxon>
    </lineage>
</organism>
<sequence length="31" mass="3589">MHPDFTKQAGKDHVEILTKESALIRLLKKKL</sequence>
<keyword evidence="2" id="KW-1185">Reference proteome</keyword>
<reference evidence="1 2" key="1">
    <citation type="submission" date="2018-11" db="EMBL/GenBank/DDBJ databases">
        <title>Sequencing the genomes of 1000 actinobacteria strains.</title>
        <authorList>
            <person name="Klenk H.-P."/>
        </authorList>
    </citation>
    <scope>NUCLEOTIDE SEQUENCE [LARGE SCALE GENOMIC DNA]</scope>
    <source>
        <strain evidence="1 2">DSM 44254</strain>
    </source>
</reference>
<accession>A0A3N1CTS6</accession>
<name>A0A3N1CTS6_9ACTN</name>
<evidence type="ECO:0000313" key="2">
    <source>
        <dbReference type="Proteomes" id="UP000272400"/>
    </source>
</evidence>
<dbReference type="AlphaFoldDB" id="A0A3N1CTS6"/>
<dbReference type="EMBL" id="RJKE01000001">
    <property type="protein sequence ID" value="ROO84703.1"/>
    <property type="molecule type" value="Genomic_DNA"/>
</dbReference>
<evidence type="ECO:0000313" key="1">
    <source>
        <dbReference type="EMBL" id="ROO84703.1"/>
    </source>
</evidence>
<protein>
    <submittedName>
        <fullName evidence="1">Uncharacterized protein</fullName>
    </submittedName>
</protein>
<gene>
    <name evidence="1" type="ORF">EDD29_2230</name>
</gene>
<dbReference type="Proteomes" id="UP000272400">
    <property type="component" value="Unassembled WGS sequence"/>
</dbReference>
<comment type="caution">
    <text evidence="1">The sequence shown here is derived from an EMBL/GenBank/DDBJ whole genome shotgun (WGS) entry which is preliminary data.</text>
</comment>